<dbReference type="Pfam" id="PF00378">
    <property type="entry name" value="ECH_1"/>
    <property type="match status" value="1"/>
</dbReference>
<keyword evidence="5" id="KW-1185">Reference proteome</keyword>
<evidence type="ECO:0000313" key="4">
    <source>
        <dbReference type="EMBL" id="WRP15003.1"/>
    </source>
</evidence>
<dbReference type="PANTHER" id="PTHR11941">
    <property type="entry name" value="ENOYL-COA HYDRATASE-RELATED"/>
    <property type="match status" value="1"/>
</dbReference>
<evidence type="ECO:0000256" key="3">
    <source>
        <dbReference type="RuleBase" id="RU003707"/>
    </source>
</evidence>
<dbReference type="InterPro" id="IPR014748">
    <property type="entry name" value="Enoyl-CoA_hydra_C"/>
</dbReference>
<proteinExistence type="inferred from homology"/>
<dbReference type="Proteomes" id="UP001333102">
    <property type="component" value="Chromosome"/>
</dbReference>
<dbReference type="InterPro" id="IPR029045">
    <property type="entry name" value="ClpP/crotonase-like_dom_sf"/>
</dbReference>
<reference evidence="5" key="1">
    <citation type="submission" date="2023-12" db="EMBL/GenBank/DDBJ databases">
        <title>Novel isolates from deep terrestrial aquifers shed light on the physiology and ecology of the class Limnochordia.</title>
        <authorList>
            <person name="Karnachuk O.V."/>
            <person name="Lukina A.P."/>
            <person name="Avakyan M.R."/>
            <person name="Kadnikov V."/>
            <person name="Begmatov S."/>
            <person name="Beletsky A.V."/>
            <person name="Mardanov A.V."/>
            <person name="Ravin N.V."/>
        </authorList>
    </citation>
    <scope>NUCLEOTIDE SEQUENCE [LARGE SCALE GENOMIC DNA]</scope>
    <source>
        <strain evidence="5">LN</strain>
    </source>
</reference>
<dbReference type="InterPro" id="IPR001753">
    <property type="entry name" value="Enoyl-CoA_hydra/iso"/>
</dbReference>
<dbReference type="InterPro" id="IPR018376">
    <property type="entry name" value="Enoyl-CoA_hyd/isom_CS"/>
</dbReference>
<dbReference type="Gene3D" id="3.90.226.10">
    <property type="entry name" value="2-enoyl-CoA Hydratase, Chain A, domain 1"/>
    <property type="match status" value="1"/>
</dbReference>
<dbReference type="CDD" id="cd06558">
    <property type="entry name" value="crotonase-like"/>
    <property type="match status" value="1"/>
</dbReference>
<evidence type="ECO:0000256" key="2">
    <source>
        <dbReference type="ARBA" id="ARBA00023239"/>
    </source>
</evidence>
<protein>
    <submittedName>
        <fullName evidence="4">Enoyl-CoA hydratase/isomerase family protein</fullName>
    </submittedName>
</protein>
<dbReference type="Gene3D" id="1.10.12.10">
    <property type="entry name" value="Lyase 2-enoyl-coa Hydratase, Chain A, domain 2"/>
    <property type="match status" value="1"/>
</dbReference>
<name>A0ABZ1BQZ7_9FIRM</name>
<dbReference type="PROSITE" id="PS00166">
    <property type="entry name" value="ENOYL_COA_HYDRATASE"/>
    <property type="match status" value="1"/>
</dbReference>
<evidence type="ECO:0000256" key="1">
    <source>
        <dbReference type="ARBA" id="ARBA00005254"/>
    </source>
</evidence>
<dbReference type="RefSeq" id="WP_324669392.1">
    <property type="nucleotide sequence ID" value="NZ_CP141614.1"/>
</dbReference>
<gene>
    <name evidence="4" type="ORF">VLY81_02175</name>
</gene>
<organism evidence="4 5">
    <name type="scientific">Geochorda subterranea</name>
    <dbReference type="NCBI Taxonomy" id="3109564"/>
    <lineage>
        <taxon>Bacteria</taxon>
        <taxon>Bacillati</taxon>
        <taxon>Bacillota</taxon>
        <taxon>Limnochordia</taxon>
        <taxon>Limnochordales</taxon>
        <taxon>Geochordaceae</taxon>
        <taxon>Geochorda</taxon>
    </lineage>
</organism>
<dbReference type="SUPFAM" id="SSF52096">
    <property type="entry name" value="ClpP/crotonase"/>
    <property type="match status" value="1"/>
</dbReference>
<dbReference type="EMBL" id="CP141614">
    <property type="protein sequence ID" value="WRP15003.1"/>
    <property type="molecule type" value="Genomic_DNA"/>
</dbReference>
<dbReference type="PANTHER" id="PTHR11941:SF54">
    <property type="entry name" value="ENOYL-COA HYDRATASE, MITOCHONDRIAL"/>
    <property type="match status" value="1"/>
</dbReference>
<sequence length="258" mass="27636">MLVRYETRDGYAVVTLDRPDKYNALSLALLRELSAAMDRAEADDAVRVVVLTGAGRAFCAGADVSEMEPVSSAAEAERWVSERAPLFERVAACPKPVIAAINGAALGGGLEIAMQADIRIAARSARLGQPEIRLGIIPGAGGTQRLPRLVGLGRALEWLLTGEPMEAEEAWRIGLVNRVVPDEACLVEAERLAARLAAQPPVALRLIKEVARRGLEGPLATGMAAERQAFVLALTTEDAQEGRRAFLEKRPPAPFKGR</sequence>
<keyword evidence="2" id="KW-0456">Lyase</keyword>
<comment type="similarity">
    <text evidence="1 3">Belongs to the enoyl-CoA hydratase/isomerase family.</text>
</comment>
<accession>A0ABZ1BQZ7</accession>
<evidence type="ECO:0000313" key="5">
    <source>
        <dbReference type="Proteomes" id="UP001333102"/>
    </source>
</evidence>